<name>U1GR82_TRESO</name>
<organism evidence="2 3">
    <name type="scientific">Treponema socranskii subsp. socranskii VPI DR56BR1116 = ATCC 35536</name>
    <dbReference type="NCBI Taxonomy" id="1125725"/>
    <lineage>
        <taxon>Bacteria</taxon>
        <taxon>Pseudomonadati</taxon>
        <taxon>Spirochaetota</taxon>
        <taxon>Spirochaetia</taxon>
        <taxon>Spirochaetales</taxon>
        <taxon>Treponemataceae</taxon>
        <taxon>Treponema</taxon>
    </lineage>
</organism>
<dbReference type="GO" id="GO:0030288">
    <property type="term" value="C:outer membrane-bounded periplasmic space"/>
    <property type="evidence" value="ECO:0007669"/>
    <property type="project" value="TreeGrafter"/>
</dbReference>
<proteinExistence type="predicted"/>
<dbReference type="GO" id="GO:0030976">
    <property type="term" value="F:thiamine pyrophosphate binding"/>
    <property type="evidence" value="ECO:0007669"/>
    <property type="project" value="TreeGrafter"/>
</dbReference>
<dbReference type="PATRIC" id="fig|1125725.3.peg.1569"/>
<evidence type="ECO:0000313" key="3">
    <source>
        <dbReference type="Proteomes" id="UP000016412"/>
    </source>
</evidence>
<dbReference type="eggNOG" id="COG1840">
    <property type="taxonomic scope" value="Bacteria"/>
</dbReference>
<dbReference type="PANTHER" id="PTHR30006">
    <property type="entry name" value="THIAMINE-BINDING PERIPLASMIC PROTEIN-RELATED"/>
    <property type="match status" value="1"/>
</dbReference>
<dbReference type="CDD" id="cd13547">
    <property type="entry name" value="PBP2_Fbp_like_2"/>
    <property type="match status" value="1"/>
</dbReference>
<dbReference type="GO" id="GO:0015888">
    <property type="term" value="P:thiamine transport"/>
    <property type="evidence" value="ECO:0007669"/>
    <property type="project" value="TreeGrafter"/>
</dbReference>
<dbReference type="Gene3D" id="3.40.190.10">
    <property type="entry name" value="Periplasmic binding protein-like II"/>
    <property type="match status" value="2"/>
</dbReference>
<gene>
    <name evidence="2" type="ORF">HMPREF1325_1556</name>
</gene>
<protein>
    <submittedName>
        <fullName evidence="2">Oligopeptide ABC transporter, oligopeptide-binding protein</fullName>
    </submittedName>
</protein>
<dbReference type="Proteomes" id="UP000016412">
    <property type="component" value="Unassembled WGS sequence"/>
</dbReference>
<sequence length="347" mass="38447">MEDFMKKLAGVLVLFALVFVGCKKADKKAAASDVSGKIVIYTSMYEDVIDAVSKKLKAQFPHLEAEFFYGGTGKIQAKIAAEKDSGKLGCDMMMVAEPAYSLELKENGMLHNYMSPEAASLSFEYDKEGAWYPVRICTMVLAYNPEKYSTKEIPTTLKAFATDPRLTGYSSMSNPLTSGTAMASIVGLLDAYGEDYFVGLGKQRVAIESGSVALTKLETGECKEIMILEESVLKKRQEEGSKLAVIYPEDGVLCIPSTVMTVNEKWCANNNIKACEAVTDWLLGKDGQQCMVDGWMHSVRGDVDYVPYDSIPNSEVYAKTIPIDWEKCYKERDSIRTAFEEHVTIKK</sequence>
<dbReference type="STRING" id="1125725.HMPREF1325_1556"/>
<evidence type="ECO:0000313" key="2">
    <source>
        <dbReference type="EMBL" id="ERF60495.1"/>
    </source>
</evidence>
<accession>U1GR82</accession>
<dbReference type="EMBL" id="AUZJ01000042">
    <property type="protein sequence ID" value="ERF60495.1"/>
    <property type="molecule type" value="Genomic_DNA"/>
</dbReference>
<dbReference type="SUPFAM" id="SSF53850">
    <property type="entry name" value="Periplasmic binding protein-like II"/>
    <property type="match status" value="1"/>
</dbReference>
<evidence type="ECO:0000256" key="1">
    <source>
        <dbReference type="ARBA" id="ARBA00022729"/>
    </source>
</evidence>
<comment type="caution">
    <text evidence="2">The sequence shown here is derived from an EMBL/GenBank/DDBJ whole genome shotgun (WGS) entry which is preliminary data.</text>
</comment>
<dbReference type="Pfam" id="PF13343">
    <property type="entry name" value="SBP_bac_6"/>
    <property type="match status" value="1"/>
</dbReference>
<dbReference type="AlphaFoldDB" id="U1GR82"/>
<dbReference type="PANTHER" id="PTHR30006:SF2">
    <property type="entry name" value="ABC TRANSPORTER SUBSTRATE-BINDING PROTEIN"/>
    <property type="match status" value="1"/>
</dbReference>
<keyword evidence="1" id="KW-0732">Signal</keyword>
<reference evidence="2 3" key="1">
    <citation type="submission" date="2013-08" db="EMBL/GenBank/DDBJ databases">
        <authorList>
            <person name="Durkin A.S."/>
            <person name="Haft D.R."/>
            <person name="McCorrison J."/>
            <person name="Torralba M."/>
            <person name="Gillis M."/>
            <person name="Haft D.H."/>
            <person name="Methe B."/>
            <person name="Sutton G."/>
            <person name="Nelson K.E."/>
        </authorList>
    </citation>
    <scope>NUCLEOTIDE SEQUENCE [LARGE SCALE GENOMIC DNA]</scope>
    <source>
        <strain evidence="2 3">VPI DR56BR1116</strain>
    </source>
</reference>
<dbReference type="PROSITE" id="PS51257">
    <property type="entry name" value="PROKAR_LIPOPROTEIN"/>
    <property type="match status" value="1"/>
</dbReference>
<dbReference type="GO" id="GO:0030975">
    <property type="term" value="F:thiamine binding"/>
    <property type="evidence" value="ECO:0007669"/>
    <property type="project" value="TreeGrafter"/>
</dbReference>